<protein>
    <submittedName>
        <fullName evidence="1">Uncharacterized protein</fullName>
    </submittedName>
</protein>
<proteinExistence type="predicted"/>
<name>A0ACB6ZKJ4_THEGA</name>
<evidence type="ECO:0000313" key="1">
    <source>
        <dbReference type="EMBL" id="KAF9650104.1"/>
    </source>
</evidence>
<reference evidence="1" key="1">
    <citation type="submission" date="2019-10" db="EMBL/GenBank/DDBJ databases">
        <authorList>
            <consortium name="DOE Joint Genome Institute"/>
            <person name="Kuo A."/>
            <person name="Miyauchi S."/>
            <person name="Kiss E."/>
            <person name="Drula E."/>
            <person name="Kohler A."/>
            <person name="Sanchez-Garcia M."/>
            <person name="Andreopoulos B."/>
            <person name="Barry K.W."/>
            <person name="Bonito G."/>
            <person name="Buee M."/>
            <person name="Carver A."/>
            <person name="Chen C."/>
            <person name="Cichocki N."/>
            <person name="Clum A."/>
            <person name="Culley D."/>
            <person name="Crous P.W."/>
            <person name="Fauchery L."/>
            <person name="Girlanda M."/>
            <person name="Hayes R."/>
            <person name="Keri Z."/>
            <person name="Labutti K."/>
            <person name="Lipzen A."/>
            <person name="Lombard V."/>
            <person name="Magnuson J."/>
            <person name="Maillard F."/>
            <person name="Morin E."/>
            <person name="Murat C."/>
            <person name="Nolan M."/>
            <person name="Ohm R."/>
            <person name="Pangilinan J."/>
            <person name="Pereira M."/>
            <person name="Perotto S."/>
            <person name="Peter M."/>
            <person name="Riley R."/>
            <person name="Sitrit Y."/>
            <person name="Stielow B."/>
            <person name="Szollosi G."/>
            <person name="Zifcakova L."/>
            <person name="Stursova M."/>
            <person name="Spatafora J.W."/>
            <person name="Tedersoo L."/>
            <person name="Vaario L.-M."/>
            <person name="Yamada A."/>
            <person name="Yan M."/>
            <person name="Wang P."/>
            <person name="Xu J."/>
            <person name="Bruns T."/>
            <person name="Baldrian P."/>
            <person name="Vilgalys R."/>
            <person name="Henrissat B."/>
            <person name="Grigoriev I.V."/>
            <person name="Hibbett D."/>
            <person name="Nagy L.G."/>
            <person name="Martin F.M."/>
        </authorList>
    </citation>
    <scope>NUCLEOTIDE SEQUENCE</scope>
    <source>
        <strain evidence="1">P2</strain>
    </source>
</reference>
<dbReference type="Proteomes" id="UP000886501">
    <property type="component" value="Unassembled WGS sequence"/>
</dbReference>
<organism evidence="1 2">
    <name type="scientific">Thelephora ganbajun</name>
    <name type="common">Ganba fungus</name>
    <dbReference type="NCBI Taxonomy" id="370292"/>
    <lineage>
        <taxon>Eukaryota</taxon>
        <taxon>Fungi</taxon>
        <taxon>Dikarya</taxon>
        <taxon>Basidiomycota</taxon>
        <taxon>Agaricomycotina</taxon>
        <taxon>Agaricomycetes</taxon>
        <taxon>Thelephorales</taxon>
        <taxon>Thelephoraceae</taxon>
        <taxon>Thelephora</taxon>
    </lineage>
</organism>
<gene>
    <name evidence="1" type="ORF">BDM02DRAFT_1517926</name>
</gene>
<dbReference type="EMBL" id="MU117988">
    <property type="protein sequence ID" value="KAF9650104.1"/>
    <property type="molecule type" value="Genomic_DNA"/>
</dbReference>
<comment type="caution">
    <text evidence="1">The sequence shown here is derived from an EMBL/GenBank/DDBJ whole genome shotgun (WGS) entry which is preliminary data.</text>
</comment>
<reference evidence="1" key="2">
    <citation type="journal article" date="2020" name="Nat. Commun.">
        <title>Large-scale genome sequencing of mycorrhizal fungi provides insights into the early evolution of symbiotic traits.</title>
        <authorList>
            <person name="Miyauchi S."/>
            <person name="Kiss E."/>
            <person name="Kuo A."/>
            <person name="Drula E."/>
            <person name="Kohler A."/>
            <person name="Sanchez-Garcia M."/>
            <person name="Morin E."/>
            <person name="Andreopoulos B."/>
            <person name="Barry K.W."/>
            <person name="Bonito G."/>
            <person name="Buee M."/>
            <person name="Carver A."/>
            <person name="Chen C."/>
            <person name="Cichocki N."/>
            <person name="Clum A."/>
            <person name="Culley D."/>
            <person name="Crous P.W."/>
            <person name="Fauchery L."/>
            <person name="Girlanda M."/>
            <person name="Hayes R.D."/>
            <person name="Keri Z."/>
            <person name="LaButti K."/>
            <person name="Lipzen A."/>
            <person name="Lombard V."/>
            <person name="Magnuson J."/>
            <person name="Maillard F."/>
            <person name="Murat C."/>
            <person name="Nolan M."/>
            <person name="Ohm R.A."/>
            <person name="Pangilinan J."/>
            <person name="Pereira M.F."/>
            <person name="Perotto S."/>
            <person name="Peter M."/>
            <person name="Pfister S."/>
            <person name="Riley R."/>
            <person name="Sitrit Y."/>
            <person name="Stielow J.B."/>
            <person name="Szollosi G."/>
            <person name="Zifcakova L."/>
            <person name="Stursova M."/>
            <person name="Spatafora J.W."/>
            <person name="Tedersoo L."/>
            <person name="Vaario L.M."/>
            <person name="Yamada A."/>
            <person name="Yan M."/>
            <person name="Wang P."/>
            <person name="Xu J."/>
            <person name="Bruns T."/>
            <person name="Baldrian P."/>
            <person name="Vilgalys R."/>
            <person name="Dunand C."/>
            <person name="Henrissat B."/>
            <person name="Grigoriev I.V."/>
            <person name="Hibbett D."/>
            <person name="Nagy L.G."/>
            <person name="Martin F.M."/>
        </authorList>
    </citation>
    <scope>NUCLEOTIDE SEQUENCE</scope>
    <source>
        <strain evidence="1">P2</strain>
    </source>
</reference>
<accession>A0ACB6ZKJ4</accession>
<evidence type="ECO:0000313" key="2">
    <source>
        <dbReference type="Proteomes" id="UP000886501"/>
    </source>
</evidence>
<keyword evidence="2" id="KW-1185">Reference proteome</keyword>
<sequence length="97" mass="10613">MLRPKGWRRMAGLAGVHPEPSGWGIVSSVLGSIHGLLKYCNDQSVSPATGLAQWLHTCARPAPHAVAHSIRPLLRRTVTSRPGFQPRKSRSNLMRPS</sequence>